<keyword evidence="2" id="KW-1185">Reference proteome</keyword>
<dbReference type="EMBL" id="KN837263">
    <property type="protein sequence ID" value="KIJ30350.1"/>
    <property type="molecule type" value="Genomic_DNA"/>
</dbReference>
<evidence type="ECO:0008006" key="3">
    <source>
        <dbReference type="Google" id="ProtNLM"/>
    </source>
</evidence>
<evidence type="ECO:0000313" key="1">
    <source>
        <dbReference type="EMBL" id="KIJ30350.1"/>
    </source>
</evidence>
<evidence type="ECO:0000313" key="2">
    <source>
        <dbReference type="Proteomes" id="UP000054279"/>
    </source>
</evidence>
<dbReference type="InterPro" id="IPR027417">
    <property type="entry name" value="P-loop_NTPase"/>
</dbReference>
<dbReference type="Pfam" id="PF13604">
    <property type="entry name" value="AAA_30"/>
    <property type="match status" value="1"/>
</dbReference>
<feature type="non-terminal residue" evidence="1">
    <location>
        <position position="108"/>
    </location>
</feature>
<dbReference type="OrthoDB" id="6513042at2759"/>
<reference evidence="1 2" key="1">
    <citation type="submission" date="2014-06" db="EMBL/GenBank/DDBJ databases">
        <title>Evolutionary Origins and Diversification of the Mycorrhizal Mutualists.</title>
        <authorList>
            <consortium name="DOE Joint Genome Institute"/>
            <consortium name="Mycorrhizal Genomics Consortium"/>
            <person name="Kohler A."/>
            <person name="Kuo A."/>
            <person name="Nagy L.G."/>
            <person name="Floudas D."/>
            <person name="Copeland A."/>
            <person name="Barry K.W."/>
            <person name="Cichocki N."/>
            <person name="Veneault-Fourrey C."/>
            <person name="LaButti K."/>
            <person name="Lindquist E.A."/>
            <person name="Lipzen A."/>
            <person name="Lundell T."/>
            <person name="Morin E."/>
            <person name="Murat C."/>
            <person name="Riley R."/>
            <person name="Ohm R."/>
            <person name="Sun H."/>
            <person name="Tunlid A."/>
            <person name="Henrissat B."/>
            <person name="Grigoriev I.V."/>
            <person name="Hibbett D.S."/>
            <person name="Martin F."/>
        </authorList>
    </citation>
    <scope>NUCLEOTIDE SEQUENCE [LARGE SCALE GENOMIC DNA]</scope>
    <source>
        <strain evidence="1 2">SS14</strain>
    </source>
</reference>
<dbReference type="Gene3D" id="3.40.50.300">
    <property type="entry name" value="P-loop containing nucleotide triphosphate hydrolases"/>
    <property type="match status" value="1"/>
</dbReference>
<organism evidence="1 2">
    <name type="scientific">Sphaerobolus stellatus (strain SS14)</name>
    <dbReference type="NCBI Taxonomy" id="990650"/>
    <lineage>
        <taxon>Eukaryota</taxon>
        <taxon>Fungi</taxon>
        <taxon>Dikarya</taxon>
        <taxon>Basidiomycota</taxon>
        <taxon>Agaricomycotina</taxon>
        <taxon>Agaricomycetes</taxon>
        <taxon>Phallomycetidae</taxon>
        <taxon>Geastrales</taxon>
        <taxon>Sphaerobolaceae</taxon>
        <taxon>Sphaerobolus</taxon>
    </lineage>
</organism>
<dbReference type="HOGENOM" id="CLU_141753_0_0_1"/>
<protein>
    <recommendedName>
        <fullName evidence="3">DNA2/NAM7 helicase helicase domain-containing protein</fullName>
    </recommendedName>
</protein>
<dbReference type="SUPFAM" id="SSF52540">
    <property type="entry name" value="P-loop containing nucleoside triphosphate hydrolases"/>
    <property type="match status" value="1"/>
</dbReference>
<name>A0A0C9UYZ6_SPHS4</name>
<dbReference type="Proteomes" id="UP000054279">
    <property type="component" value="Unassembled WGS sequence"/>
</dbReference>
<dbReference type="AlphaFoldDB" id="A0A0C9UYZ6"/>
<sequence length="108" mass="12084">GPPGTGKTTAITKAAQLWEQGGSPVWISAQSNVAVKNIAEKLFRKGVDFKIIVSLEFHFQWHEHLYHEIQPCLIRSEKLAQHPLDRLLGTSKIILTTLSMLSNHSLDN</sequence>
<feature type="non-terminal residue" evidence="1">
    <location>
        <position position="1"/>
    </location>
</feature>
<accession>A0A0C9UYZ6</accession>
<gene>
    <name evidence="1" type="ORF">M422DRAFT_146168</name>
</gene>
<proteinExistence type="predicted"/>